<evidence type="ECO:0000256" key="2">
    <source>
        <dbReference type="ARBA" id="ARBA00022475"/>
    </source>
</evidence>
<keyword evidence="4 10" id="KW-0812">Transmembrane</keyword>
<evidence type="ECO:0000313" key="12">
    <source>
        <dbReference type="Proteomes" id="UP001461498"/>
    </source>
</evidence>
<evidence type="ECO:0000256" key="6">
    <source>
        <dbReference type="ARBA" id="ARBA00022989"/>
    </source>
</evidence>
<evidence type="ECO:0000256" key="3">
    <source>
        <dbReference type="ARBA" id="ARBA00022606"/>
    </source>
</evidence>
<protein>
    <recommendedName>
        <fullName evidence="10">Odorant receptor</fullName>
    </recommendedName>
</protein>
<dbReference type="EMBL" id="JAPXFL010000003">
    <property type="protein sequence ID" value="KAK9508885.1"/>
    <property type="molecule type" value="Genomic_DNA"/>
</dbReference>
<organism evidence="11 12">
    <name type="scientific">Rhynocoris fuscipes</name>
    <dbReference type="NCBI Taxonomy" id="488301"/>
    <lineage>
        <taxon>Eukaryota</taxon>
        <taxon>Metazoa</taxon>
        <taxon>Ecdysozoa</taxon>
        <taxon>Arthropoda</taxon>
        <taxon>Hexapoda</taxon>
        <taxon>Insecta</taxon>
        <taxon>Pterygota</taxon>
        <taxon>Neoptera</taxon>
        <taxon>Paraneoptera</taxon>
        <taxon>Hemiptera</taxon>
        <taxon>Heteroptera</taxon>
        <taxon>Panheteroptera</taxon>
        <taxon>Cimicomorpha</taxon>
        <taxon>Reduviidae</taxon>
        <taxon>Harpactorinae</taxon>
        <taxon>Harpactorini</taxon>
        <taxon>Rhynocoris</taxon>
    </lineage>
</organism>
<evidence type="ECO:0000256" key="5">
    <source>
        <dbReference type="ARBA" id="ARBA00022725"/>
    </source>
</evidence>
<feature type="transmembrane region" description="Helical" evidence="10">
    <location>
        <begin position="171"/>
        <end position="200"/>
    </location>
</feature>
<comment type="caution">
    <text evidence="11">The sequence shown here is derived from an EMBL/GenBank/DDBJ whole genome shotgun (WGS) entry which is preliminary data.</text>
</comment>
<keyword evidence="5 10" id="KW-0552">Olfaction</keyword>
<reference evidence="11 12" key="1">
    <citation type="submission" date="2022-12" db="EMBL/GenBank/DDBJ databases">
        <title>Chromosome-level genome assembly of true bugs.</title>
        <authorList>
            <person name="Ma L."/>
            <person name="Li H."/>
        </authorList>
    </citation>
    <scope>NUCLEOTIDE SEQUENCE [LARGE SCALE GENOMIC DNA]</scope>
    <source>
        <strain evidence="11">Lab_2022b</strain>
    </source>
</reference>
<dbReference type="GO" id="GO:0007165">
    <property type="term" value="P:signal transduction"/>
    <property type="evidence" value="ECO:0007669"/>
    <property type="project" value="UniProtKB-KW"/>
</dbReference>
<keyword evidence="3 10" id="KW-0716">Sensory transduction</keyword>
<evidence type="ECO:0000256" key="1">
    <source>
        <dbReference type="ARBA" id="ARBA00004651"/>
    </source>
</evidence>
<sequence length="406" mass="45709">MQLSFVYPDIRKGFHRYISIAQGIVFTFTVGYALIVFSLTVIKIPEDLLIASQGLHFFILQVATLTVVLSTNARRNQYKYVHKIIGIGPVEYDEETKNGMKTVQEKLNKRKNFLISGIIGYLVFVAIVTVIIAPFIDSLTNGRNENIYSPGGVSLNLPVPLWSPFGTDTTWGYLISLIMELLCAYEMTSIAVAGDVALLVSTQYLTMELQLLTTALKKMPERTVRIYKSNHNIDPEKYINVNYMRDNGQLLKCYGYCLKETAVHYQKIIKAFADINVVISVPTFVGYFCGSIVIAISAIVMIFGKGNIGTLITSIFLFFGEVLNMLMLSWSGEQLHSGNNEFIKALYSTKWYYANKEEALTLRIIMNRSQRPLTLLAGGMIPLNFETFSNVGINIHSLFLDIHYSL</sequence>
<feature type="transmembrane region" description="Helical" evidence="10">
    <location>
        <begin position="277"/>
        <end position="302"/>
    </location>
</feature>
<evidence type="ECO:0000256" key="4">
    <source>
        <dbReference type="ARBA" id="ARBA00022692"/>
    </source>
</evidence>
<evidence type="ECO:0000256" key="10">
    <source>
        <dbReference type="RuleBase" id="RU351113"/>
    </source>
</evidence>
<accession>A0AAW1DGP9</accession>
<dbReference type="PANTHER" id="PTHR21137:SF35">
    <property type="entry name" value="ODORANT RECEPTOR 19A-RELATED"/>
    <property type="match status" value="1"/>
</dbReference>
<feature type="transmembrane region" description="Helical" evidence="10">
    <location>
        <begin position="113"/>
        <end position="136"/>
    </location>
</feature>
<proteinExistence type="inferred from homology"/>
<evidence type="ECO:0000256" key="7">
    <source>
        <dbReference type="ARBA" id="ARBA00023136"/>
    </source>
</evidence>
<comment type="caution">
    <text evidence="10">Lacks conserved residue(s) required for the propagation of feature annotation.</text>
</comment>
<keyword evidence="6 10" id="KW-1133">Transmembrane helix</keyword>
<feature type="transmembrane region" description="Helical" evidence="10">
    <location>
        <begin position="20"/>
        <end position="42"/>
    </location>
</feature>
<dbReference type="PANTHER" id="PTHR21137">
    <property type="entry name" value="ODORANT RECEPTOR"/>
    <property type="match status" value="1"/>
</dbReference>
<dbReference type="Proteomes" id="UP001461498">
    <property type="component" value="Unassembled WGS sequence"/>
</dbReference>
<dbReference type="GO" id="GO:0004984">
    <property type="term" value="F:olfactory receptor activity"/>
    <property type="evidence" value="ECO:0007669"/>
    <property type="project" value="InterPro"/>
</dbReference>
<dbReference type="GO" id="GO:0005886">
    <property type="term" value="C:plasma membrane"/>
    <property type="evidence" value="ECO:0007669"/>
    <property type="project" value="UniProtKB-SubCell"/>
</dbReference>
<name>A0AAW1DGP9_9HEMI</name>
<dbReference type="GO" id="GO:0005549">
    <property type="term" value="F:odorant binding"/>
    <property type="evidence" value="ECO:0007669"/>
    <property type="project" value="InterPro"/>
</dbReference>
<evidence type="ECO:0000256" key="9">
    <source>
        <dbReference type="ARBA" id="ARBA00023224"/>
    </source>
</evidence>
<feature type="transmembrane region" description="Helical" evidence="10">
    <location>
        <begin position="308"/>
        <end position="328"/>
    </location>
</feature>
<keyword evidence="9 10" id="KW-0807">Transducer</keyword>
<gene>
    <name evidence="11" type="ORF">O3M35_006337</name>
</gene>
<feature type="transmembrane region" description="Helical" evidence="10">
    <location>
        <begin position="48"/>
        <end position="69"/>
    </location>
</feature>
<comment type="similarity">
    <text evidence="10">Belongs to the insect chemoreceptor superfamily. Heteromeric odorant receptor channel (TC 1.A.69) family.</text>
</comment>
<evidence type="ECO:0000256" key="8">
    <source>
        <dbReference type="ARBA" id="ARBA00023170"/>
    </source>
</evidence>
<dbReference type="AlphaFoldDB" id="A0AAW1DGP9"/>
<evidence type="ECO:0000313" key="11">
    <source>
        <dbReference type="EMBL" id="KAK9508885.1"/>
    </source>
</evidence>
<keyword evidence="7 10" id="KW-0472">Membrane</keyword>
<dbReference type="Pfam" id="PF02949">
    <property type="entry name" value="7tm_6"/>
    <property type="match status" value="1"/>
</dbReference>
<dbReference type="InterPro" id="IPR004117">
    <property type="entry name" value="7tm6_olfct_rcpt"/>
</dbReference>
<comment type="subcellular location">
    <subcellularLocation>
        <location evidence="1 10">Cell membrane</location>
        <topology evidence="1 10">Multi-pass membrane protein</topology>
    </subcellularLocation>
</comment>
<keyword evidence="8 10" id="KW-0675">Receptor</keyword>
<keyword evidence="12" id="KW-1185">Reference proteome</keyword>
<keyword evidence="2" id="KW-1003">Cell membrane</keyword>